<comment type="caution">
    <text evidence="8">The sequence shown here is derived from an EMBL/GenBank/DDBJ whole genome shotgun (WGS) entry which is preliminary data.</text>
</comment>
<dbReference type="InterPro" id="IPR019136">
    <property type="entry name" value="TF_IIIC_su-5_HTH"/>
</dbReference>
<evidence type="ECO:0000256" key="3">
    <source>
        <dbReference type="ARBA" id="ARBA00023163"/>
    </source>
</evidence>
<dbReference type="PANTHER" id="PTHR13230:SF5">
    <property type="entry name" value="GENERAL TRANSCRIPTION FACTOR 3C POLYPEPTIDE 5"/>
    <property type="match status" value="1"/>
</dbReference>
<feature type="region of interest" description="Disordered" evidence="5">
    <location>
        <begin position="380"/>
        <end position="476"/>
    </location>
</feature>
<feature type="domain" description="Transcription factor IIIC subunit 5 HTH" evidence="6">
    <location>
        <begin position="142"/>
        <end position="289"/>
    </location>
</feature>
<dbReference type="Pfam" id="PF17682">
    <property type="entry name" value="Tau95_N"/>
    <property type="match status" value="1"/>
</dbReference>
<proteinExistence type="predicted"/>
<evidence type="ECO:0000256" key="2">
    <source>
        <dbReference type="ARBA" id="ARBA00023125"/>
    </source>
</evidence>
<dbReference type="PANTHER" id="PTHR13230">
    <property type="entry name" value="GENERAL TRANSCRIPTION FACTOR IIIC, POLYPEPTIDE 5"/>
    <property type="match status" value="1"/>
</dbReference>
<evidence type="ECO:0000256" key="4">
    <source>
        <dbReference type="ARBA" id="ARBA00023242"/>
    </source>
</evidence>
<dbReference type="GO" id="GO:0006384">
    <property type="term" value="P:transcription initiation at RNA polymerase III promoter"/>
    <property type="evidence" value="ECO:0007669"/>
    <property type="project" value="InterPro"/>
</dbReference>
<keyword evidence="9" id="KW-1185">Reference proteome</keyword>
<dbReference type="Pfam" id="PF09734">
    <property type="entry name" value="Tau95"/>
    <property type="match status" value="1"/>
</dbReference>
<gene>
    <name evidence="8" type="ORF">CVIRNUC_010421</name>
</gene>
<keyword evidence="3" id="KW-0804">Transcription</keyword>
<dbReference type="InterPro" id="IPR040454">
    <property type="entry name" value="TF_IIIC_Tfc1/Sfc1"/>
</dbReference>
<protein>
    <submittedName>
        <fullName evidence="8">Uncharacterized protein</fullName>
    </submittedName>
</protein>
<feature type="domain" description="Transcription factor IIIC subunit Tfc1/Sfc1 triple barrel" evidence="7">
    <location>
        <begin position="16"/>
        <end position="114"/>
    </location>
</feature>
<feature type="region of interest" description="Disordered" evidence="5">
    <location>
        <begin position="500"/>
        <end position="549"/>
    </location>
</feature>
<dbReference type="InterPro" id="IPR041499">
    <property type="entry name" value="Tfc1/Sfc1_N"/>
</dbReference>
<dbReference type="InterPro" id="IPR042536">
    <property type="entry name" value="TFIIIC_tauA_Sfc1"/>
</dbReference>
<dbReference type="EMBL" id="CAUYUE010000016">
    <property type="protein sequence ID" value="CAK0787205.1"/>
    <property type="molecule type" value="Genomic_DNA"/>
</dbReference>
<organism evidence="8 9">
    <name type="scientific">Coccomyxa viridis</name>
    <dbReference type="NCBI Taxonomy" id="1274662"/>
    <lineage>
        <taxon>Eukaryota</taxon>
        <taxon>Viridiplantae</taxon>
        <taxon>Chlorophyta</taxon>
        <taxon>core chlorophytes</taxon>
        <taxon>Trebouxiophyceae</taxon>
        <taxon>Trebouxiophyceae incertae sedis</taxon>
        <taxon>Coccomyxaceae</taxon>
        <taxon>Coccomyxa</taxon>
    </lineage>
</organism>
<dbReference type="AlphaFoldDB" id="A0AAV1IM99"/>
<feature type="compositionally biased region" description="Acidic residues" evidence="5">
    <location>
        <begin position="514"/>
        <end position="524"/>
    </location>
</feature>
<dbReference type="GO" id="GO:0000127">
    <property type="term" value="C:transcription factor TFIIIC complex"/>
    <property type="evidence" value="ECO:0007669"/>
    <property type="project" value="InterPro"/>
</dbReference>
<feature type="compositionally biased region" description="Polar residues" evidence="5">
    <location>
        <begin position="466"/>
        <end position="476"/>
    </location>
</feature>
<comment type="subcellular location">
    <subcellularLocation>
        <location evidence="1">Nucleus</location>
    </subcellularLocation>
</comment>
<sequence length="549" mass="58693">MVECKQEVPEQEALLLEFPGIVTNPEAVLGSFGGPDAVSQVLGGTRDALHLKLRPDDPLAQPMLGLKQPTHGLLLRLSRKAGDPPHDSVGGVKAEVIAQVKSSVRYRGMADFQYVSCDTRPQAKQVPQAAGPFGFEPEPLMCPPQLFSKQDVPQDYAFRSYYGSDPDSFKAGAATGRGTGRMAAHVINFQALHVPQPLQQSGAAGPAAEVGLQLGKRQMLRAAAGLFADRAVRSQLEVQDSVPGMTSPDADLILPKLAYVFRNGPWKGLWVKRGYDPRTDLAAARRQAIEVPRRTQMLSSNPSSAKVTYQELCRLVAVPGDGSIAAPLEDFVEQEVASQLDKAVHLPACTLETGWFAKDDADQMSRILAERFQRLQTQTRPLNHANGAQPLHGFAPGTSAPNQPKDVQQPSTGAGLPAPAAAAQRLPLSLAGHTPADASMGEADNSNQQPTGPVVDSNARGVPGTPSETGEQSSQQRILPEEYLQGMLEDLHGNATASGLSAAAAKTLRKSAQEDFETFEASEVDEGHGMDNNAPDEDDFSGEDDHMKE</sequence>
<evidence type="ECO:0000313" key="9">
    <source>
        <dbReference type="Proteomes" id="UP001314263"/>
    </source>
</evidence>
<keyword evidence="4" id="KW-0539">Nucleus</keyword>
<evidence type="ECO:0000313" key="8">
    <source>
        <dbReference type="EMBL" id="CAK0787205.1"/>
    </source>
</evidence>
<dbReference type="GO" id="GO:0001002">
    <property type="term" value="F:RNA polymerase III type 1 promoter sequence-specific DNA binding"/>
    <property type="evidence" value="ECO:0007669"/>
    <property type="project" value="TreeGrafter"/>
</dbReference>
<feature type="compositionally biased region" description="Low complexity" evidence="5">
    <location>
        <begin position="410"/>
        <end position="431"/>
    </location>
</feature>
<evidence type="ECO:0000256" key="5">
    <source>
        <dbReference type="SAM" id="MobiDB-lite"/>
    </source>
</evidence>
<dbReference type="GO" id="GO:0005634">
    <property type="term" value="C:nucleus"/>
    <property type="evidence" value="ECO:0007669"/>
    <property type="project" value="UniProtKB-SubCell"/>
</dbReference>
<evidence type="ECO:0000259" key="6">
    <source>
        <dbReference type="Pfam" id="PF09734"/>
    </source>
</evidence>
<reference evidence="8 9" key="1">
    <citation type="submission" date="2023-10" db="EMBL/GenBank/DDBJ databases">
        <authorList>
            <person name="Maclean D."/>
            <person name="Macfadyen A."/>
        </authorList>
    </citation>
    <scope>NUCLEOTIDE SEQUENCE [LARGE SCALE GENOMIC DNA]</scope>
</reference>
<name>A0AAV1IM99_9CHLO</name>
<dbReference type="Gene3D" id="3.30.200.160">
    <property type="entry name" value="TFIIIC, subcomplex tauA, subunit Sfc1, barrel domain"/>
    <property type="match status" value="1"/>
</dbReference>
<evidence type="ECO:0000259" key="7">
    <source>
        <dbReference type="Pfam" id="PF17682"/>
    </source>
</evidence>
<accession>A0AAV1IM99</accession>
<dbReference type="GO" id="GO:0001003">
    <property type="term" value="F:RNA polymerase III type 2 promoter sequence-specific DNA binding"/>
    <property type="evidence" value="ECO:0007669"/>
    <property type="project" value="TreeGrafter"/>
</dbReference>
<dbReference type="Proteomes" id="UP001314263">
    <property type="component" value="Unassembled WGS sequence"/>
</dbReference>
<keyword evidence="2" id="KW-0238">DNA-binding</keyword>
<evidence type="ECO:0000256" key="1">
    <source>
        <dbReference type="ARBA" id="ARBA00004123"/>
    </source>
</evidence>
<feature type="compositionally biased region" description="Polar residues" evidence="5">
    <location>
        <begin position="399"/>
        <end position="409"/>
    </location>
</feature>